<evidence type="ECO:0000313" key="3">
    <source>
        <dbReference type="EMBL" id="MDC8785918.1"/>
    </source>
</evidence>
<evidence type="ECO:0000256" key="1">
    <source>
        <dbReference type="SAM" id="Phobius"/>
    </source>
</evidence>
<comment type="caution">
    <text evidence="3">The sequence shown here is derived from an EMBL/GenBank/DDBJ whole genome shotgun (WGS) entry which is preliminary data.</text>
</comment>
<proteinExistence type="predicted"/>
<organism evidence="3 4">
    <name type="scientific">Roseateles koreensis</name>
    <dbReference type="NCBI Taxonomy" id="2987526"/>
    <lineage>
        <taxon>Bacteria</taxon>
        <taxon>Pseudomonadati</taxon>
        <taxon>Pseudomonadota</taxon>
        <taxon>Betaproteobacteria</taxon>
        <taxon>Burkholderiales</taxon>
        <taxon>Sphaerotilaceae</taxon>
        <taxon>Roseateles</taxon>
    </lineage>
</organism>
<feature type="domain" description="LiaF transmembrane" evidence="2">
    <location>
        <begin position="1"/>
        <end position="91"/>
    </location>
</feature>
<feature type="transmembrane region" description="Helical" evidence="1">
    <location>
        <begin position="24"/>
        <end position="42"/>
    </location>
</feature>
<keyword evidence="1" id="KW-0812">Transmembrane</keyword>
<dbReference type="Pfam" id="PF22570">
    <property type="entry name" value="LiaF-TM"/>
    <property type="match status" value="1"/>
</dbReference>
<dbReference type="RefSeq" id="WP_273597027.1">
    <property type="nucleotide sequence ID" value="NZ_JAQQXS010000009.1"/>
</dbReference>
<keyword evidence="4" id="KW-1185">Reference proteome</keyword>
<feature type="transmembrane region" description="Helical" evidence="1">
    <location>
        <begin position="79"/>
        <end position="98"/>
    </location>
</feature>
<name>A0ABT5KU85_9BURK</name>
<keyword evidence="1" id="KW-1133">Transmembrane helix</keyword>
<dbReference type="Proteomes" id="UP001219862">
    <property type="component" value="Unassembled WGS sequence"/>
</dbReference>
<dbReference type="EMBL" id="JAQQXS010000009">
    <property type="protein sequence ID" value="MDC8785918.1"/>
    <property type="molecule type" value="Genomic_DNA"/>
</dbReference>
<sequence>MGLCLIVIGTVALLEQRGYQLIDWLWAHWPLALTAVGMVRLLTARGLGQVGNGVFLILLSGWLYACEAAYWGMSYTNSWPVLLVGLGLWKLLLGGLSLRQEHAQVTAHEQGTAQGMTQGMTQGIGKGEGQA</sequence>
<evidence type="ECO:0000313" key="4">
    <source>
        <dbReference type="Proteomes" id="UP001219862"/>
    </source>
</evidence>
<gene>
    <name evidence="3" type="ORF">PRZ01_12020</name>
</gene>
<protein>
    <recommendedName>
        <fullName evidence="2">LiaF transmembrane domain-containing protein</fullName>
    </recommendedName>
</protein>
<evidence type="ECO:0000259" key="2">
    <source>
        <dbReference type="Pfam" id="PF22570"/>
    </source>
</evidence>
<keyword evidence="1" id="KW-0472">Membrane</keyword>
<feature type="transmembrane region" description="Helical" evidence="1">
    <location>
        <begin position="54"/>
        <end position="73"/>
    </location>
</feature>
<dbReference type="InterPro" id="IPR054331">
    <property type="entry name" value="LiaF_TM"/>
</dbReference>
<reference evidence="3 4" key="1">
    <citation type="submission" date="2022-10" db="EMBL/GenBank/DDBJ databases">
        <title>paucibacter sp. hw8 Genome sequencing.</title>
        <authorList>
            <person name="Park S."/>
        </authorList>
    </citation>
    <scope>NUCLEOTIDE SEQUENCE [LARGE SCALE GENOMIC DNA]</scope>
    <source>
        <strain evidence="4">hw8</strain>
    </source>
</reference>
<accession>A0ABT5KU85</accession>